<dbReference type="Gene3D" id="3.40.960.10">
    <property type="entry name" value="VSR Endonuclease"/>
    <property type="match status" value="1"/>
</dbReference>
<evidence type="ECO:0000313" key="3">
    <source>
        <dbReference type="Proteomes" id="UP000054937"/>
    </source>
</evidence>
<accession>A0A0V0QP73</accession>
<comment type="caution">
    <text evidence="2">The sequence shown here is derived from an EMBL/GenBank/DDBJ whole genome shotgun (WGS) entry which is preliminary data.</text>
</comment>
<dbReference type="Proteomes" id="UP000054937">
    <property type="component" value="Unassembled WGS sequence"/>
</dbReference>
<dbReference type="Pfam" id="PF08373">
    <property type="entry name" value="RAP"/>
    <property type="match status" value="1"/>
</dbReference>
<organism evidence="2 3">
    <name type="scientific">Pseudocohnilembus persalinus</name>
    <name type="common">Ciliate</name>
    <dbReference type="NCBI Taxonomy" id="266149"/>
    <lineage>
        <taxon>Eukaryota</taxon>
        <taxon>Sar</taxon>
        <taxon>Alveolata</taxon>
        <taxon>Ciliophora</taxon>
        <taxon>Intramacronucleata</taxon>
        <taxon>Oligohymenophorea</taxon>
        <taxon>Scuticociliatia</taxon>
        <taxon>Philasterida</taxon>
        <taxon>Pseudocohnilembidae</taxon>
        <taxon>Pseudocohnilembus</taxon>
    </lineage>
</organism>
<proteinExistence type="predicted"/>
<name>A0A0V0QP73_PSEPJ</name>
<dbReference type="InParanoid" id="A0A0V0QP73"/>
<dbReference type="AlphaFoldDB" id="A0A0V0QP73"/>
<reference evidence="2 3" key="1">
    <citation type="journal article" date="2015" name="Sci. Rep.">
        <title>Genome of the facultative scuticociliatosis pathogen Pseudocohnilembus persalinus provides insight into its virulence through horizontal gene transfer.</title>
        <authorList>
            <person name="Xiong J."/>
            <person name="Wang G."/>
            <person name="Cheng J."/>
            <person name="Tian M."/>
            <person name="Pan X."/>
            <person name="Warren A."/>
            <person name="Jiang C."/>
            <person name="Yuan D."/>
            <person name="Miao W."/>
        </authorList>
    </citation>
    <scope>NUCLEOTIDE SEQUENCE [LARGE SCALE GENOMIC DNA]</scope>
    <source>
        <strain evidence="2">36N120E</strain>
    </source>
</reference>
<evidence type="ECO:0000259" key="1">
    <source>
        <dbReference type="PROSITE" id="PS51286"/>
    </source>
</evidence>
<dbReference type="InterPro" id="IPR013584">
    <property type="entry name" value="RAP"/>
</dbReference>
<dbReference type="PROSITE" id="PS51286">
    <property type="entry name" value="RAP"/>
    <property type="match status" value="1"/>
</dbReference>
<evidence type="ECO:0000313" key="2">
    <source>
        <dbReference type="EMBL" id="KRX04179.1"/>
    </source>
</evidence>
<dbReference type="SMART" id="SM00952">
    <property type="entry name" value="RAP"/>
    <property type="match status" value="1"/>
</dbReference>
<keyword evidence="3" id="KW-1185">Reference proteome</keyword>
<gene>
    <name evidence="2" type="ORF">PPERSA_11303</name>
</gene>
<sequence length="222" mass="26852">MIFWCQALLNRENQLQNFLQNNKELIYKATQKAANSNVQFTMNKLFKKNLSGELLDIHLNQIQESLYFITRRTQINTNEYLEQIELIEQNQYYIDRKNTRRPQKKVLSYFQQQTNFLIENIMKQQNLDYQLIQEYTDEAPFSVDFLLKIFKQPKDIKIIIECNGKQHYINGYLKYNHLIKAEILKQQGYKVLQIHIDDWNNLKKAQQQSYIESQIKNIIKEF</sequence>
<feature type="domain" description="RAP" evidence="1">
    <location>
        <begin position="158"/>
        <end position="213"/>
    </location>
</feature>
<dbReference type="EMBL" id="LDAU01000120">
    <property type="protein sequence ID" value="KRX04179.1"/>
    <property type="molecule type" value="Genomic_DNA"/>
</dbReference>
<protein>
    <recommendedName>
        <fullName evidence="1">RAP domain-containing protein</fullName>
    </recommendedName>
</protein>